<keyword evidence="1 3" id="KW-0560">Oxidoreductase</keyword>
<reference evidence="5 6" key="1">
    <citation type="submission" date="2024-07" db="EMBL/GenBank/DDBJ databases">
        <title>Section-level genome sequencing and comparative genomics of Aspergillus sections Usti and Cavernicolus.</title>
        <authorList>
            <consortium name="Lawrence Berkeley National Laboratory"/>
            <person name="Nybo J.L."/>
            <person name="Vesth T.C."/>
            <person name="Theobald S."/>
            <person name="Frisvad J.C."/>
            <person name="Larsen T.O."/>
            <person name="Kjaerboelling I."/>
            <person name="Rothschild-Mancinelli K."/>
            <person name="Lyhne E.K."/>
            <person name="Kogle M.E."/>
            <person name="Barry K."/>
            <person name="Clum A."/>
            <person name="Na H."/>
            <person name="Ledsgaard L."/>
            <person name="Lin J."/>
            <person name="Lipzen A."/>
            <person name="Kuo A."/>
            <person name="Riley R."/>
            <person name="Mondo S."/>
            <person name="Labutti K."/>
            <person name="Haridas S."/>
            <person name="Pangalinan J."/>
            <person name="Salamov A.A."/>
            <person name="Simmons B.A."/>
            <person name="Magnuson J.K."/>
            <person name="Chen J."/>
            <person name="Drula E."/>
            <person name="Henrissat B."/>
            <person name="Wiebenga A."/>
            <person name="Lubbers R.J."/>
            <person name="Gomes A.C."/>
            <person name="Makela M.R."/>
            <person name="Stajich J."/>
            <person name="Grigoriev I.V."/>
            <person name="Mortensen U.H."/>
            <person name="De Vries R.P."/>
            <person name="Baker S.E."/>
            <person name="Andersen M.R."/>
        </authorList>
    </citation>
    <scope>NUCLEOTIDE SEQUENCE [LARGE SCALE GENOMIC DNA]</scope>
    <source>
        <strain evidence="5 6">CBS 123904</strain>
    </source>
</reference>
<dbReference type="Pfam" id="PF00171">
    <property type="entry name" value="Aldedh"/>
    <property type="match status" value="1"/>
</dbReference>
<dbReference type="PROSITE" id="PS00070">
    <property type="entry name" value="ALDEHYDE_DEHYDR_CYS"/>
    <property type="match status" value="1"/>
</dbReference>
<dbReference type="InterPro" id="IPR016162">
    <property type="entry name" value="Ald_DH_N"/>
</dbReference>
<name>A0ABR4J8G6_9EURO</name>
<comment type="caution">
    <text evidence="5">The sequence shown here is derived from an EMBL/GenBank/DDBJ whole genome shotgun (WGS) entry which is preliminary data.</text>
</comment>
<dbReference type="InterPro" id="IPR050740">
    <property type="entry name" value="Aldehyde_DH_Superfamily"/>
</dbReference>
<proteinExistence type="inferred from homology"/>
<dbReference type="SUPFAM" id="SSF53720">
    <property type="entry name" value="ALDH-like"/>
    <property type="match status" value="1"/>
</dbReference>
<dbReference type="Gene3D" id="3.40.605.10">
    <property type="entry name" value="Aldehyde Dehydrogenase, Chain A, domain 1"/>
    <property type="match status" value="2"/>
</dbReference>
<sequence>MDGPDIGPLIIDGRDIMLANGERHGTAQYAFQGADTDLAVEAAESAAAAFRSWSRATPQERRSLLQRAAQLLRDRKDEFITTVLEEIHAPELWAQMDIEAWNAPVFLGMRAITAPLAAGNTVVSKSSELSPRSRFLVASLFRDVGFPPGVVKFILFEAIITHKAVKKCNFTGSTEVGRIIASRAASALKPVLLELGGKNFAIVLDDADLDVAAEQITLGAFLNNGQICMCTDIVLCTESTAELLHEKVAARMQNGPQTHTVISTKSKAKLEFLVTDAVAHGATVHSTVSGPVSHDAENTFPATLITGLIKEMKFFSVESFGPLLVIMSLESQDEVQNVVAGLRYGLSAAIFTRNHLAAIELSKDLGVGGVHVNGMTVHDEHTLPHGGRGLSGWGRFGGRCGLDEFLQTRTVVLNP</sequence>
<keyword evidence="6" id="KW-1185">Reference proteome</keyword>
<dbReference type="PROSITE" id="PS00687">
    <property type="entry name" value="ALDEHYDE_DEHYDR_GLU"/>
    <property type="match status" value="1"/>
</dbReference>
<accession>A0ABR4J8G6</accession>
<dbReference type="InterPro" id="IPR016160">
    <property type="entry name" value="Ald_DH_CS_CYS"/>
</dbReference>
<dbReference type="EMBL" id="JBFXLU010000181">
    <property type="protein sequence ID" value="KAL2836325.1"/>
    <property type="molecule type" value="Genomic_DNA"/>
</dbReference>
<dbReference type="PANTHER" id="PTHR43353:SF6">
    <property type="entry name" value="CYTOPLASMIC ALDEHYDE DEHYDROGENASE (EUROFUNG)"/>
    <property type="match status" value="1"/>
</dbReference>
<dbReference type="InterPro" id="IPR015590">
    <property type="entry name" value="Aldehyde_DH_dom"/>
</dbReference>
<evidence type="ECO:0000259" key="4">
    <source>
        <dbReference type="Pfam" id="PF00171"/>
    </source>
</evidence>
<dbReference type="Gene3D" id="3.40.309.10">
    <property type="entry name" value="Aldehyde Dehydrogenase, Chain A, domain 2"/>
    <property type="match status" value="1"/>
</dbReference>
<evidence type="ECO:0000313" key="6">
    <source>
        <dbReference type="Proteomes" id="UP001610446"/>
    </source>
</evidence>
<feature type="domain" description="Aldehyde dehydrogenase" evidence="4">
    <location>
        <begin position="98"/>
        <end position="411"/>
    </location>
</feature>
<comment type="similarity">
    <text evidence="3">Belongs to the aldehyde dehydrogenase family.</text>
</comment>
<evidence type="ECO:0000313" key="5">
    <source>
        <dbReference type="EMBL" id="KAL2836325.1"/>
    </source>
</evidence>
<dbReference type="InterPro" id="IPR016163">
    <property type="entry name" value="Ald_DH_C"/>
</dbReference>
<dbReference type="InterPro" id="IPR029510">
    <property type="entry name" value="Ald_DH_CS_GLU"/>
</dbReference>
<feature type="active site" evidence="2">
    <location>
        <position position="194"/>
    </location>
</feature>
<evidence type="ECO:0000256" key="1">
    <source>
        <dbReference type="ARBA" id="ARBA00023002"/>
    </source>
</evidence>
<dbReference type="InterPro" id="IPR016161">
    <property type="entry name" value="Ald_DH/histidinol_DH"/>
</dbReference>
<evidence type="ECO:0000256" key="2">
    <source>
        <dbReference type="PROSITE-ProRule" id="PRU10007"/>
    </source>
</evidence>
<dbReference type="Proteomes" id="UP001610446">
    <property type="component" value="Unassembled WGS sequence"/>
</dbReference>
<gene>
    <name evidence="5" type="ORF">BJY01DRAFT_238332</name>
</gene>
<protein>
    <submittedName>
        <fullName evidence="5">Aldehyde dehydrogenase</fullName>
    </submittedName>
</protein>
<evidence type="ECO:0000256" key="3">
    <source>
        <dbReference type="RuleBase" id="RU003345"/>
    </source>
</evidence>
<dbReference type="PANTHER" id="PTHR43353">
    <property type="entry name" value="SUCCINATE-SEMIALDEHYDE DEHYDROGENASE, MITOCHONDRIAL"/>
    <property type="match status" value="1"/>
</dbReference>
<organism evidence="5 6">
    <name type="scientific">Aspergillus pseudoustus</name>
    <dbReference type="NCBI Taxonomy" id="1810923"/>
    <lineage>
        <taxon>Eukaryota</taxon>
        <taxon>Fungi</taxon>
        <taxon>Dikarya</taxon>
        <taxon>Ascomycota</taxon>
        <taxon>Pezizomycotina</taxon>
        <taxon>Eurotiomycetes</taxon>
        <taxon>Eurotiomycetidae</taxon>
        <taxon>Eurotiales</taxon>
        <taxon>Aspergillaceae</taxon>
        <taxon>Aspergillus</taxon>
        <taxon>Aspergillus subgen. Nidulantes</taxon>
    </lineage>
</organism>